<dbReference type="RefSeq" id="WP_115503155.1">
    <property type="nucleotide sequence ID" value="NZ_CABMMK010000005.1"/>
</dbReference>
<accession>A0AAQ0RRB3</accession>
<organism evidence="1 2">
    <name type="scientific">Bacteroides intestinalis</name>
    <dbReference type="NCBI Taxonomy" id="329854"/>
    <lineage>
        <taxon>Bacteria</taxon>
        <taxon>Pseudomonadati</taxon>
        <taxon>Bacteroidota</taxon>
        <taxon>Bacteroidia</taxon>
        <taxon>Bacteroidales</taxon>
        <taxon>Bacteroidaceae</taxon>
        <taxon>Bacteroides</taxon>
    </lineage>
</organism>
<reference evidence="1 2" key="1">
    <citation type="submission" date="2018-08" db="EMBL/GenBank/DDBJ databases">
        <title>A genome reference for cultivated species of the human gut microbiota.</title>
        <authorList>
            <person name="Zou Y."/>
            <person name="Xue W."/>
            <person name="Luo G."/>
        </authorList>
    </citation>
    <scope>NUCLEOTIDE SEQUENCE [LARGE SCALE GENOMIC DNA]</scope>
    <source>
        <strain evidence="1 2">AF19-10AC</strain>
    </source>
</reference>
<proteinExistence type="predicted"/>
<evidence type="ECO:0000313" key="2">
    <source>
        <dbReference type="Proteomes" id="UP000284772"/>
    </source>
</evidence>
<dbReference type="Gene3D" id="2.60.40.10">
    <property type="entry name" value="Immunoglobulins"/>
    <property type="match status" value="1"/>
</dbReference>
<dbReference type="Proteomes" id="UP000284772">
    <property type="component" value="Unassembled WGS sequence"/>
</dbReference>
<name>A0AAQ0RRB3_9BACE</name>
<dbReference type="AlphaFoldDB" id="A0AAQ0RRB3"/>
<gene>
    <name evidence="1" type="ORF">DWX27_13465</name>
</gene>
<dbReference type="InterPro" id="IPR011467">
    <property type="entry name" value="DUF1573"/>
</dbReference>
<dbReference type="InterPro" id="IPR036249">
    <property type="entry name" value="Thioredoxin-like_sf"/>
</dbReference>
<comment type="caution">
    <text evidence="1">The sequence shown here is derived from an EMBL/GenBank/DDBJ whole genome shotgun (WGS) entry which is preliminary data.</text>
</comment>
<dbReference type="SUPFAM" id="SSF52833">
    <property type="entry name" value="Thioredoxin-like"/>
    <property type="match status" value="1"/>
</dbReference>
<dbReference type="InterPro" id="IPR013783">
    <property type="entry name" value="Ig-like_fold"/>
</dbReference>
<dbReference type="PANTHER" id="PTHR37833">
    <property type="entry name" value="LIPOPROTEIN-RELATED"/>
    <property type="match status" value="1"/>
</dbReference>
<dbReference type="Gene3D" id="3.40.30.10">
    <property type="entry name" value="Glutaredoxin"/>
    <property type="match status" value="1"/>
</dbReference>
<evidence type="ECO:0000313" key="1">
    <source>
        <dbReference type="EMBL" id="RGT50576.1"/>
    </source>
</evidence>
<dbReference type="Pfam" id="PF07610">
    <property type="entry name" value="DUF1573"/>
    <property type="match status" value="1"/>
</dbReference>
<dbReference type="PANTHER" id="PTHR37833:SF1">
    <property type="entry name" value="SIGNAL PEPTIDE PROTEIN"/>
    <property type="match status" value="1"/>
</dbReference>
<sequence length="294" mass="33629">MNFRHFIIIFILFSLFSCGDQKKEDVAALLKAWSGKEILFPTNPVFTVQDRDTIDLSMLGKYKILTYVDSIGCISCKLQLGKWKTFMEEVDSLGMNSVRFLFFFSPEKRRDLLITLKSERFTYPICIDKENRLNELNHFPVSDMNFHTFLLDKDNKVLAIGNPIHNPKVKELYLKIIQGEEVGQKDESKAIRTKVDIDKTSVSLGSFDWKKEQKATFVLKNTGGKPLVAEHVNTSCGCTSVDYSKEPVQPGKEMVLNVTYKAEHPEYFDKTITVYCNVETSPIVLRITGNAEQQ</sequence>
<protein>
    <submittedName>
        <fullName evidence="1">DUF1573 domain-containing protein</fullName>
    </submittedName>
</protein>
<dbReference type="PROSITE" id="PS51257">
    <property type="entry name" value="PROKAR_LIPOPROTEIN"/>
    <property type="match status" value="1"/>
</dbReference>
<dbReference type="EMBL" id="QRWT01000014">
    <property type="protein sequence ID" value="RGT50576.1"/>
    <property type="molecule type" value="Genomic_DNA"/>
</dbReference>